<dbReference type="Pfam" id="PF00534">
    <property type="entry name" value="Glycos_transf_1"/>
    <property type="match status" value="1"/>
</dbReference>
<reference evidence="2 3" key="1">
    <citation type="submission" date="2018-05" db="EMBL/GenBank/DDBJ databases">
        <title>Reference genomes for bee gut microbiota database.</title>
        <authorList>
            <person name="Ellegaard K.M."/>
        </authorList>
    </citation>
    <scope>NUCLEOTIDE SEQUENCE [LARGE SCALE GENOMIC DNA]</scope>
    <source>
        <strain evidence="2 3">ESL0284</strain>
    </source>
</reference>
<organism evidence="2 3">
    <name type="scientific">Commensalibacter melissae</name>
    <dbReference type="NCBI Taxonomy" id="2070537"/>
    <lineage>
        <taxon>Bacteria</taxon>
        <taxon>Pseudomonadati</taxon>
        <taxon>Pseudomonadota</taxon>
        <taxon>Alphaproteobacteria</taxon>
        <taxon>Acetobacterales</taxon>
        <taxon>Acetobacteraceae</taxon>
    </lineage>
</organism>
<dbReference type="Gene3D" id="3.40.50.2000">
    <property type="entry name" value="Glycogen Phosphorylase B"/>
    <property type="match status" value="2"/>
</dbReference>
<proteinExistence type="predicted"/>
<sequence length="346" mass="38878">MSNPSNFRIAHIMAGAVNGGAELFFERLCIAQHLQKLSVLPIIRKNSDRKRKFTEVGLFSHELRFGGLLDLSTKYELKRILKDFSPRVAVAWMNRAASFMPRGDWINVGRLGGFYDLKYYRQCDHLVGNTKGIVEWIKNQGWPENRVHHVPNFARTFPDACARRPSYIPNNAPFLLALGRLHVNKGFDILIKAMPNLANTHLLIAGEGEERQKLENLARFLKVQDRVHMPGWIGDISGIIQACDILVCSSRHEPLGNIVLEGFSATKPVVALAAQGPVELIDNGKNGLLTPLEDETALSKAIASLTNDAALSQRIAIAGRQKFEREFSQATVLQKWYEFLTRIEKI</sequence>
<keyword evidence="3" id="KW-1185">Reference proteome</keyword>
<dbReference type="InterPro" id="IPR001296">
    <property type="entry name" value="Glyco_trans_1"/>
</dbReference>
<evidence type="ECO:0000259" key="1">
    <source>
        <dbReference type="Pfam" id="PF00534"/>
    </source>
</evidence>
<gene>
    <name evidence="2" type="ORF">DK869_04985</name>
</gene>
<evidence type="ECO:0000313" key="2">
    <source>
        <dbReference type="EMBL" id="PXZ00752.1"/>
    </source>
</evidence>
<keyword evidence="2" id="KW-0808">Transferase</keyword>
<protein>
    <submittedName>
        <fullName evidence="2">Glycosyl transferase</fullName>
    </submittedName>
</protein>
<dbReference type="PANTHER" id="PTHR12526">
    <property type="entry name" value="GLYCOSYLTRANSFERASE"/>
    <property type="match status" value="1"/>
</dbReference>
<feature type="domain" description="Glycosyl transferase family 1" evidence="1">
    <location>
        <begin position="164"/>
        <end position="321"/>
    </location>
</feature>
<dbReference type="CDD" id="cd03811">
    <property type="entry name" value="GT4_GT28_WabH-like"/>
    <property type="match status" value="1"/>
</dbReference>
<dbReference type="OrthoDB" id="529131at2"/>
<dbReference type="RefSeq" id="WP_110438894.1">
    <property type="nucleotide sequence ID" value="NZ_CP046393.1"/>
</dbReference>
<dbReference type="GO" id="GO:0016757">
    <property type="term" value="F:glycosyltransferase activity"/>
    <property type="evidence" value="ECO:0007669"/>
    <property type="project" value="InterPro"/>
</dbReference>
<dbReference type="SUPFAM" id="SSF53756">
    <property type="entry name" value="UDP-Glycosyltransferase/glycogen phosphorylase"/>
    <property type="match status" value="1"/>
</dbReference>
<dbReference type="Proteomes" id="UP000247565">
    <property type="component" value="Unassembled WGS sequence"/>
</dbReference>
<comment type="caution">
    <text evidence="2">The sequence shown here is derived from an EMBL/GenBank/DDBJ whole genome shotgun (WGS) entry which is preliminary data.</text>
</comment>
<evidence type="ECO:0000313" key="3">
    <source>
        <dbReference type="Proteomes" id="UP000247565"/>
    </source>
</evidence>
<dbReference type="AlphaFoldDB" id="A0A318N6Q8"/>
<accession>A0A318N6Q8</accession>
<dbReference type="PANTHER" id="PTHR12526:SF635">
    <property type="entry name" value="GLYCOSYL TRANSFERASE GROUP 1"/>
    <property type="match status" value="1"/>
</dbReference>
<name>A0A318N6Q8_9PROT</name>
<dbReference type="EMBL" id="QGLT01000002">
    <property type="protein sequence ID" value="PXZ00752.1"/>
    <property type="molecule type" value="Genomic_DNA"/>
</dbReference>